<dbReference type="AlphaFoldDB" id="A0A0F7RS88"/>
<evidence type="ECO:0000313" key="3">
    <source>
        <dbReference type="Proteomes" id="UP000242770"/>
    </source>
</evidence>
<sequence length="41" mass="4438">MAVDSLLTKSLPFGQRLQVSVPSASDLQSHQNSPHTDTSQE</sequence>
<keyword evidence="3" id="KW-1185">Reference proteome</keyword>
<organism evidence="2 3">
    <name type="scientific">Sporisorium scitamineum</name>
    <dbReference type="NCBI Taxonomy" id="49012"/>
    <lineage>
        <taxon>Eukaryota</taxon>
        <taxon>Fungi</taxon>
        <taxon>Dikarya</taxon>
        <taxon>Basidiomycota</taxon>
        <taxon>Ustilaginomycotina</taxon>
        <taxon>Ustilaginomycetes</taxon>
        <taxon>Ustilaginales</taxon>
        <taxon>Ustilaginaceae</taxon>
        <taxon>Sporisorium</taxon>
    </lineage>
</organism>
<dbReference type="EMBL" id="CCFA01000889">
    <property type="protein sequence ID" value="CDR99271.1"/>
    <property type="molecule type" value="Genomic_DNA"/>
</dbReference>
<evidence type="ECO:0000313" key="2">
    <source>
        <dbReference type="EMBL" id="CDR99271.1"/>
    </source>
</evidence>
<evidence type="ECO:0000256" key="1">
    <source>
        <dbReference type="SAM" id="MobiDB-lite"/>
    </source>
</evidence>
<accession>A0A0F7RS88</accession>
<protein>
    <submittedName>
        <fullName evidence="2">Uncharacterized protein</fullName>
    </submittedName>
</protein>
<proteinExistence type="predicted"/>
<reference evidence="3" key="1">
    <citation type="submission" date="2014-06" db="EMBL/GenBank/DDBJ databases">
        <authorList>
            <person name="Berkman P.J."/>
        </authorList>
    </citation>
    <scope>NUCLEOTIDE SEQUENCE [LARGE SCALE GENOMIC DNA]</scope>
</reference>
<name>A0A0F7RS88_9BASI</name>
<dbReference type="Proteomes" id="UP000242770">
    <property type="component" value="Unassembled WGS sequence"/>
</dbReference>
<gene>
    <name evidence="2" type="primary">SSCI17280.1</name>
</gene>
<feature type="region of interest" description="Disordered" evidence="1">
    <location>
        <begin position="21"/>
        <end position="41"/>
    </location>
</feature>